<dbReference type="Proteomes" id="UP001055072">
    <property type="component" value="Unassembled WGS sequence"/>
</dbReference>
<gene>
    <name evidence="1" type="ORF">BDY19DRAFT_938114</name>
</gene>
<organism evidence="1 2">
    <name type="scientific">Irpex rosettiformis</name>
    <dbReference type="NCBI Taxonomy" id="378272"/>
    <lineage>
        <taxon>Eukaryota</taxon>
        <taxon>Fungi</taxon>
        <taxon>Dikarya</taxon>
        <taxon>Basidiomycota</taxon>
        <taxon>Agaricomycotina</taxon>
        <taxon>Agaricomycetes</taxon>
        <taxon>Polyporales</taxon>
        <taxon>Irpicaceae</taxon>
        <taxon>Irpex</taxon>
    </lineage>
</organism>
<proteinExistence type="predicted"/>
<keyword evidence="2" id="KW-1185">Reference proteome</keyword>
<sequence length="619" mass="70885">MPAPTGSSGSRRSNRYPYGIPPSILELQLKGLLAYEPDGEGRTRYIGRKYTRDDGGGYLPNPGPLGKRTPNNIIWGHDLDEILWISRFPGEGDLSRVQTVWSRSMIKEYGENYIDEAWRLDSHYATPHFRKPWPVLMLKVAEDDHINDYLFDDQIEGFNQIWERCPDGPFAHLPFRRPVPEDKEEEKVVDPSNDGAAASSTVCSELKRCEEFRALASGDSTESSGVESVDKPSGAVSDYISRETEAEVALDDYQPLQQLKRNARISCYPDLRESAYKKQGRTAELRAFRSTYDYKPYAAPDPGAHAPRNSPFSVKDIPKLEETIPDAFMPDYLLVHDPHDVTCCANDALERTEDKLLSAVPPPRKYRRVFPEISKTVLDIPEICKTRETIAHLYLHQKNRFGVGHHSLVYRAPLALPPPLSAHSRNGKVIVTAKLAMHNLDDQEMLRHEAMIYNKMPKHMSEDWCGYNFVAPVVQPVPVGPVVPKFYGFYEPVEDDERYPYKRECSPILLMEECGRPIVPKRLSADERTECLSLMFRLHLQRFVQNSFFIRNILRQPGPLYRPPEERSDDTPSFRIIDFGRASLFKYDEDDSFKADMEIREEQKLARTELGLDPLGFSW</sequence>
<evidence type="ECO:0000313" key="1">
    <source>
        <dbReference type="EMBL" id="KAI0090884.1"/>
    </source>
</evidence>
<dbReference type="EMBL" id="MU274907">
    <property type="protein sequence ID" value="KAI0090884.1"/>
    <property type="molecule type" value="Genomic_DNA"/>
</dbReference>
<name>A0ACB8U9M3_9APHY</name>
<comment type="caution">
    <text evidence="1">The sequence shown here is derived from an EMBL/GenBank/DDBJ whole genome shotgun (WGS) entry which is preliminary data.</text>
</comment>
<accession>A0ACB8U9M3</accession>
<protein>
    <submittedName>
        <fullName evidence="1">Uncharacterized protein</fullName>
    </submittedName>
</protein>
<evidence type="ECO:0000313" key="2">
    <source>
        <dbReference type="Proteomes" id="UP001055072"/>
    </source>
</evidence>
<reference evidence="1" key="1">
    <citation type="journal article" date="2021" name="Environ. Microbiol.">
        <title>Gene family expansions and transcriptome signatures uncover fungal adaptations to wood decay.</title>
        <authorList>
            <person name="Hage H."/>
            <person name="Miyauchi S."/>
            <person name="Viragh M."/>
            <person name="Drula E."/>
            <person name="Min B."/>
            <person name="Chaduli D."/>
            <person name="Navarro D."/>
            <person name="Favel A."/>
            <person name="Norest M."/>
            <person name="Lesage-Meessen L."/>
            <person name="Balint B."/>
            <person name="Merenyi Z."/>
            <person name="de Eugenio L."/>
            <person name="Morin E."/>
            <person name="Martinez A.T."/>
            <person name="Baldrian P."/>
            <person name="Stursova M."/>
            <person name="Martinez M.J."/>
            <person name="Novotny C."/>
            <person name="Magnuson J.K."/>
            <person name="Spatafora J.W."/>
            <person name="Maurice S."/>
            <person name="Pangilinan J."/>
            <person name="Andreopoulos W."/>
            <person name="LaButti K."/>
            <person name="Hundley H."/>
            <person name="Na H."/>
            <person name="Kuo A."/>
            <person name="Barry K."/>
            <person name="Lipzen A."/>
            <person name="Henrissat B."/>
            <person name="Riley R."/>
            <person name="Ahrendt S."/>
            <person name="Nagy L.G."/>
            <person name="Grigoriev I.V."/>
            <person name="Martin F."/>
            <person name="Rosso M.N."/>
        </authorList>
    </citation>
    <scope>NUCLEOTIDE SEQUENCE</scope>
    <source>
        <strain evidence="1">CBS 384.51</strain>
    </source>
</reference>